<dbReference type="EMBL" id="FLTS01000001">
    <property type="protein sequence ID" value="SBV35446.1"/>
    <property type="molecule type" value="Genomic_DNA"/>
</dbReference>
<feature type="domain" description="Glutamate synthase" evidence="3">
    <location>
        <begin position="151"/>
        <end position="394"/>
    </location>
</feature>
<dbReference type="SUPFAM" id="SSF51395">
    <property type="entry name" value="FMN-linked oxidoreductases"/>
    <property type="match status" value="1"/>
</dbReference>
<dbReference type="AlphaFoldDB" id="A0A1Y5Q3I7"/>
<evidence type="ECO:0000313" key="4">
    <source>
        <dbReference type="EMBL" id="SBV35446.1"/>
    </source>
</evidence>
<comment type="similarity">
    <text evidence="1 2">Belongs to the glutamate synthase family.</text>
</comment>
<dbReference type="Pfam" id="PF01645">
    <property type="entry name" value="Glu_synthase"/>
    <property type="match status" value="2"/>
</dbReference>
<dbReference type="PIRSF" id="PIRSF500060">
    <property type="entry name" value="UCP500060"/>
    <property type="match status" value="1"/>
</dbReference>
<evidence type="ECO:0000256" key="1">
    <source>
        <dbReference type="ARBA" id="ARBA00009716"/>
    </source>
</evidence>
<organism evidence="4">
    <name type="scientific">uncultured Stenotrophomonas sp</name>
    <dbReference type="NCBI Taxonomy" id="165438"/>
    <lineage>
        <taxon>Bacteria</taxon>
        <taxon>Pseudomonadati</taxon>
        <taxon>Pseudomonadota</taxon>
        <taxon>Gammaproteobacteria</taxon>
        <taxon>Lysobacterales</taxon>
        <taxon>Lysobacteraceae</taxon>
        <taxon>Stenotrophomonas</taxon>
        <taxon>environmental samples</taxon>
    </lineage>
</organism>
<feature type="domain" description="Glutamate synthase" evidence="3">
    <location>
        <begin position="410"/>
        <end position="491"/>
    </location>
</feature>
<dbReference type="InterPro" id="IPR027283">
    <property type="entry name" value="YerD"/>
</dbReference>
<dbReference type="InterPro" id="IPR002932">
    <property type="entry name" value="Glu_synthdom"/>
</dbReference>
<dbReference type="Gene3D" id="3.20.20.70">
    <property type="entry name" value="Aldolase class I"/>
    <property type="match status" value="1"/>
</dbReference>
<name>A0A1Y5Q3I7_9GAMM</name>
<gene>
    <name evidence="4" type="ORF">STPYR_10376</name>
</gene>
<dbReference type="PANTHER" id="PTHR43819:SF1">
    <property type="entry name" value="ARCHAEAL-TYPE GLUTAMATE SYNTHASE [NADPH]"/>
    <property type="match status" value="1"/>
</dbReference>
<dbReference type="GO" id="GO:0004355">
    <property type="term" value="F:glutamate synthase (NADPH) activity"/>
    <property type="evidence" value="ECO:0007669"/>
    <property type="project" value="UniProtKB-EC"/>
</dbReference>
<sequence>MYRYLVYVLALVLLPVSLALALHWPAWYWGVGLFGVMSLLGTWDMLQKRSTLRRNYPVLAHFRYGLESIGPEIRQYFVQSDLEDVPFSRQQRQLVYQRARNVMDVVPFGTLRSTYAVDYEWINHSLAPAHAADHDFRVVIGAGCARPYSASVFNISAMSFGSLSANAIRALNKGAKLGGFYHDTGEGSISPYHREHGGDLVWEIGSGYFGCRDEQGGFSEERFVANANHDQVKMIEIKLSQGAKPGHGGVLPAAKVSAEISVTRGVPVGVDCVSPAQHSAFSTPVELLQFVARLRELSGGKPTGFKLAIGHPWEWFGIAKAMHETGVLPDFIVVDGAEGGTGASPAEFIDHVGVPMNEALILVHNTLVGLNLRERIRIGAAGKLTSAFDIARTIHEVAALHAVEALQAGTIDIARTIALGADWCNAGRGFMFALGCIQSLSCHNDKCPTGIATQDPSRWKHLEPEDKAQRVANFHDNTLRALRDLLGAAGLKHPVELGPEHILRRVSPTEIRSMATLYRYLVPGELLDRVPEHAVFREYWADARSDSFGPPPRIAALRGSKLC</sequence>
<proteinExistence type="inferred from homology"/>
<dbReference type="CDD" id="cd02808">
    <property type="entry name" value="GltS_FMN"/>
    <property type="match status" value="1"/>
</dbReference>
<reference evidence="4" key="1">
    <citation type="submission" date="2016-03" db="EMBL/GenBank/DDBJ databases">
        <authorList>
            <person name="Ploux O."/>
        </authorList>
    </citation>
    <scope>NUCLEOTIDE SEQUENCE</scope>
    <source>
        <strain evidence="4">UC10</strain>
    </source>
</reference>
<dbReference type="PIRSF" id="PIRSF006429">
    <property type="entry name" value="GOGAT_lg_2"/>
    <property type="match status" value="1"/>
</dbReference>
<protein>
    <submittedName>
        <fullName evidence="4">Glutamate synthase (NADPH)</fullName>
        <ecNumber evidence="4">1.4.1.13</ecNumber>
    </submittedName>
</protein>
<dbReference type="EC" id="1.4.1.13" evidence="4"/>
<dbReference type="InterPro" id="IPR013785">
    <property type="entry name" value="Aldolase_TIM"/>
</dbReference>
<evidence type="ECO:0000256" key="2">
    <source>
        <dbReference type="PIRNR" id="PIRNR006429"/>
    </source>
</evidence>
<dbReference type="PANTHER" id="PTHR43819">
    <property type="entry name" value="ARCHAEAL-TYPE GLUTAMATE SYNTHASE [NADPH]"/>
    <property type="match status" value="1"/>
</dbReference>
<accession>A0A1Y5Q3I7</accession>
<dbReference type="InterPro" id="IPR024188">
    <property type="entry name" value="GltB"/>
</dbReference>
<evidence type="ECO:0000259" key="3">
    <source>
        <dbReference type="Pfam" id="PF01645"/>
    </source>
</evidence>
<keyword evidence="4" id="KW-0560">Oxidoreductase</keyword>
<dbReference type="GO" id="GO:0006537">
    <property type="term" value="P:glutamate biosynthetic process"/>
    <property type="evidence" value="ECO:0007669"/>
    <property type="project" value="InterPro"/>
</dbReference>